<gene>
    <name evidence="2" type="primary">yabQ</name>
    <name evidence="2" type="ORF">GFC01_04225</name>
</gene>
<dbReference type="EMBL" id="WHYR01000008">
    <property type="protein sequence ID" value="MQL51482.1"/>
    <property type="molecule type" value="Genomic_DNA"/>
</dbReference>
<reference evidence="2 3" key="1">
    <citation type="submission" date="2019-10" db="EMBL/GenBank/DDBJ databases">
        <title>Comparative genomics of sulfur disproportionating microorganisms.</title>
        <authorList>
            <person name="Ward L.M."/>
            <person name="Bertran E."/>
            <person name="Johnston D."/>
        </authorList>
    </citation>
    <scope>NUCLEOTIDE SEQUENCE [LARGE SCALE GENOMIC DNA]</scope>
    <source>
        <strain evidence="2 3">DSM 14055</strain>
    </source>
</reference>
<keyword evidence="1" id="KW-0812">Transmembrane</keyword>
<protein>
    <submittedName>
        <fullName evidence="2">Spore cortex biosynthesis protein YabQ</fullName>
    </submittedName>
</protein>
<evidence type="ECO:0000313" key="2">
    <source>
        <dbReference type="EMBL" id="MQL51482.1"/>
    </source>
</evidence>
<keyword evidence="1" id="KW-0472">Membrane</keyword>
<keyword evidence="1" id="KW-1133">Transmembrane helix</keyword>
<feature type="transmembrane region" description="Helical" evidence="1">
    <location>
        <begin position="22"/>
        <end position="42"/>
    </location>
</feature>
<comment type="caution">
    <text evidence="2">The sequence shown here is derived from an EMBL/GenBank/DDBJ whole genome shotgun (WGS) entry which is preliminary data.</text>
</comment>
<keyword evidence="3" id="KW-1185">Reference proteome</keyword>
<dbReference type="NCBIfam" id="TIGR02893">
    <property type="entry name" value="spore_yabQ"/>
    <property type="match status" value="1"/>
</dbReference>
<dbReference type="InterPro" id="IPR019074">
    <property type="entry name" value="YabQ"/>
</dbReference>
<dbReference type="AlphaFoldDB" id="A0A6N7INA9"/>
<dbReference type="Pfam" id="PF09578">
    <property type="entry name" value="Spore_YabQ"/>
    <property type="match status" value="1"/>
</dbReference>
<feature type="transmembrane region" description="Helical" evidence="1">
    <location>
        <begin position="54"/>
        <end position="75"/>
    </location>
</feature>
<organism evidence="2 3">
    <name type="scientific">Desulfofundulus thermobenzoicus</name>
    <dbReference type="NCBI Taxonomy" id="29376"/>
    <lineage>
        <taxon>Bacteria</taxon>
        <taxon>Bacillati</taxon>
        <taxon>Bacillota</taxon>
        <taxon>Clostridia</taxon>
        <taxon>Eubacteriales</taxon>
        <taxon>Peptococcaceae</taxon>
        <taxon>Desulfofundulus</taxon>
    </lineage>
</organism>
<name>A0A6N7INA9_9FIRM</name>
<evidence type="ECO:0000313" key="3">
    <source>
        <dbReference type="Proteomes" id="UP000441717"/>
    </source>
</evidence>
<evidence type="ECO:0000256" key="1">
    <source>
        <dbReference type="SAM" id="Phobius"/>
    </source>
</evidence>
<feature type="transmembrane region" description="Helical" evidence="1">
    <location>
        <begin position="81"/>
        <end position="99"/>
    </location>
</feature>
<proteinExistence type="predicted"/>
<sequence length="196" mass="21963">MNIITHGPGVAPVTLAEQLNSFLFTLLIGLMSGFAYDLYRVFREMVRPRRWGTYLGDFLIWVFLLVATFAALLVINYGEVRFYVLLGLALGAAIYLTLFSGPARRLIYRCIYLLARLARLVAAGAALLWRVVTFPFKVLVFVTAWPVVQAGRGFGLAGRRIGRAGRRIAGPPARRLSGNLRARWRSLFHRGKPPPE</sequence>
<accession>A0A6N7INA9</accession>
<dbReference type="Proteomes" id="UP000441717">
    <property type="component" value="Unassembled WGS sequence"/>
</dbReference>
<dbReference type="OrthoDB" id="1685240at2"/>